<dbReference type="GeneID" id="105135200"/>
<dbReference type="KEGG" id="peu:105135200"/>
<dbReference type="Proteomes" id="UP000694918">
    <property type="component" value="Unplaced"/>
</dbReference>
<feature type="transmembrane region" description="Helical" evidence="4">
    <location>
        <begin position="6"/>
        <end position="27"/>
    </location>
</feature>
<evidence type="ECO:0000313" key="7">
    <source>
        <dbReference type="RefSeq" id="XP_011038265.1"/>
    </source>
</evidence>
<keyword evidence="6" id="KW-1185">Reference proteome</keyword>
<dbReference type="GO" id="GO:0046872">
    <property type="term" value="F:metal ion binding"/>
    <property type="evidence" value="ECO:0007669"/>
    <property type="project" value="UniProtKB-KW"/>
</dbReference>
<keyword evidence="3" id="KW-0408">Iron</keyword>
<evidence type="ECO:0000259" key="5">
    <source>
        <dbReference type="Pfam" id="PF14226"/>
    </source>
</evidence>
<keyword evidence="2" id="KW-0560">Oxidoreductase</keyword>
<dbReference type="PANTHER" id="PTHR10209">
    <property type="entry name" value="OXIDOREDUCTASE, 2OG-FE II OXYGENASE FAMILY PROTEIN"/>
    <property type="match status" value="1"/>
</dbReference>
<evidence type="ECO:0000313" key="6">
    <source>
        <dbReference type="Proteomes" id="UP000694918"/>
    </source>
</evidence>
<dbReference type="RefSeq" id="XP_011038265.1">
    <property type="nucleotide sequence ID" value="XM_011039963.1"/>
</dbReference>
<dbReference type="Pfam" id="PF14226">
    <property type="entry name" value="DIOX_N"/>
    <property type="match status" value="1"/>
</dbReference>
<name>A0AAJ6UYI5_POPEU</name>
<dbReference type="SUPFAM" id="SSF51197">
    <property type="entry name" value="Clavaminate synthase-like"/>
    <property type="match status" value="1"/>
</dbReference>
<feature type="domain" description="Non-haem dioxygenase N-terminal" evidence="5">
    <location>
        <begin position="122"/>
        <end position="171"/>
    </location>
</feature>
<dbReference type="Gene3D" id="2.60.120.330">
    <property type="entry name" value="B-lactam Antibiotic, Isopenicillin N Synthase, Chain"/>
    <property type="match status" value="1"/>
</dbReference>
<reference evidence="7" key="1">
    <citation type="submission" date="2025-08" db="UniProtKB">
        <authorList>
            <consortium name="RefSeq"/>
        </authorList>
    </citation>
    <scope>IDENTIFICATION</scope>
</reference>
<dbReference type="InterPro" id="IPR027443">
    <property type="entry name" value="IPNS-like_sf"/>
</dbReference>
<proteinExistence type="predicted"/>
<dbReference type="AlphaFoldDB" id="A0AAJ6UYI5"/>
<gene>
    <name evidence="7" type="primary">LOC105135200</name>
</gene>
<sequence>MEERLKYLTVLVGAGALLGSVSILFILKLLPRRVAKECCVRVSESNAVFTFAIIEVVSSNAVKSIPEDGSFGDGVREVKAIDALKTCVKGLADSIVTKIPCLFVHPPANVLKSSSKTCSLQVPIIDFEGLESCWRPEVVKASEEYGFFQIVNHGVPVSVMDEILAATERFHK</sequence>
<evidence type="ECO:0000256" key="4">
    <source>
        <dbReference type="SAM" id="Phobius"/>
    </source>
</evidence>
<evidence type="ECO:0000256" key="2">
    <source>
        <dbReference type="ARBA" id="ARBA00023002"/>
    </source>
</evidence>
<protein>
    <submittedName>
        <fullName evidence="7">Deacetoxyvindoline 4-hydroxylase-like</fullName>
    </submittedName>
</protein>
<keyword evidence="4" id="KW-0472">Membrane</keyword>
<evidence type="ECO:0000256" key="3">
    <source>
        <dbReference type="ARBA" id="ARBA00023004"/>
    </source>
</evidence>
<dbReference type="InterPro" id="IPR026992">
    <property type="entry name" value="DIOX_N"/>
</dbReference>
<keyword evidence="4" id="KW-0812">Transmembrane</keyword>
<dbReference type="GO" id="GO:0016491">
    <property type="term" value="F:oxidoreductase activity"/>
    <property type="evidence" value="ECO:0007669"/>
    <property type="project" value="UniProtKB-KW"/>
</dbReference>
<dbReference type="PANTHER" id="PTHR10209:SF714">
    <property type="entry name" value="1-AMINOCYCLOPROPANE-1-CARBOXYLATE OXIDASE HOMOLOG 11-RELATED"/>
    <property type="match status" value="1"/>
</dbReference>
<evidence type="ECO:0000256" key="1">
    <source>
        <dbReference type="ARBA" id="ARBA00022723"/>
    </source>
</evidence>
<organism evidence="6 7">
    <name type="scientific">Populus euphratica</name>
    <name type="common">Euphrates poplar</name>
    <dbReference type="NCBI Taxonomy" id="75702"/>
    <lineage>
        <taxon>Eukaryota</taxon>
        <taxon>Viridiplantae</taxon>
        <taxon>Streptophyta</taxon>
        <taxon>Embryophyta</taxon>
        <taxon>Tracheophyta</taxon>
        <taxon>Spermatophyta</taxon>
        <taxon>Magnoliopsida</taxon>
        <taxon>eudicotyledons</taxon>
        <taxon>Gunneridae</taxon>
        <taxon>Pentapetalae</taxon>
        <taxon>rosids</taxon>
        <taxon>fabids</taxon>
        <taxon>Malpighiales</taxon>
        <taxon>Salicaceae</taxon>
        <taxon>Saliceae</taxon>
        <taxon>Populus</taxon>
    </lineage>
</organism>
<accession>A0AAJ6UYI5</accession>
<keyword evidence="1" id="KW-0479">Metal-binding</keyword>
<keyword evidence="4" id="KW-1133">Transmembrane helix</keyword>